<dbReference type="AlphaFoldDB" id="A0A5B8U095"/>
<evidence type="ECO:0000313" key="1">
    <source>
        <dbReference type="EMBL" id="QEC46396.1"/>
    </source>
</evidence>
<dbReference type="Proteomes" id="UP000321805">
    <property type="component" value="Chromosome"/>
</dbReference>
<name>A0A5B8U095_9ACTN</name>
<proteinExistence type="predicted"/>
<gene>
    <name evidence="1" type="ORF">FSW04_01585</name>
</gene>
<reference evidence="1 2" key="1">
    <citation type="journal article" date="2018" name="J. Microbiol.">
        <title>Baekduia soli gen. nov., sp. nov., a novel bacterium isolated from the soil of Baekdu Mountain and proposal of a novel family name, Baekduiaceae fam. nov.</title>
        <authorList>
            <person name="An D.S."/>
            <person name="Siddiqi M.Z."/>
            <person name="Kim K.H."/>
            <person name="Yu H.S."/>
            <person name="Im W.T."/>
        </authorList>
    </citation>
    <scope>NUCLEOTIDE SEQUENCE [LARGE SCALE GENOMIC DNA]</scope>
    <source>
        <strain evidence="1 2">BR7-21</strain>
    </source>
</reference>
<sequence>MVDIRPMAPPLAVAVYHSLPSGPAAIPRGLPLLPTANSLTVPSGAIRPMRFLAFSVNHIPPGPAVMSVGLESWVMPALNAVAEPAGVIRPTAPGLGWSANQTLPSAPAASPTGPAPAANSVIVGAAMAALVHEHPASSATSSVAILRGVTRPWIGVTAATCISHDAVHAESVRRWTSATHSS</sequence>
<dbReference type="EMBL" id="CP042430">
    <property type="protein sequence ID" value="QEC46396.1"/>
    <property type="molecule type" value="Genomic_DNA"/>
</dbReference>
<keyword evidence="2" id="KW-1185">Reference proteome</keyword>
<organism evidence="1 2">
    <name type="scientific">Baekduia soli</name>
    <dbReference type="NCBI Taxonomy" id="496014"/>
    <lineage>
        <taxon>Bacteria</taxon>
        <taxon>Bacillati</taxon>
        <taxon>Actinomycetota</taxon>
        <taxon>Thermoleophilia</taxon>
        <taxon>Solirubrobacterales</taxon>
        <taxon>Baekduiaceae</taxon>
        <taxon>Baekduia</taxon>
    </lineage>
</organism>
<protein>
    <submittedName>
        <fullName evidence="1">Uncharacterized protein</fullName>
    </submittedName>
</protein>
<evidence type="ECO:0000313" key="2">
    <source>
        <dbReference type="Proteomes" id="UP000321805"/>
    </source>
</evidence>
<dbReference type="KEGG" id="bsol:FSW04_01585"/>
<accession>A0A5B8U095</accession>